<dbReference type="InterPro" id="IPR016142">
    <property type="entry name" value="Citrate_synth-like_lrg_a-sub"/>
</dbReference>
<comment type="similarity">
    <text evidence="1 3">Belongs to the citrate synthase family.</text>
</comment>
<gene>
    <name evidence="5" type="ORF">CDCA_CDCA07G2282</name>
</gene>
<dbReference type="PANTHER" id="PTHR11739">
    <property type="entry name" value="CITRATE SYNTHASE"/>
    <property type="match status" value="1"/>
</dbReference>
<dbReference type="InterPro" id="IPR002020">
    <property type="entry name" value="Citrate_synthase"/>
</dbReference>
<dbReference type="Gene3D" id="1.10.230.10">
    <property type="entry name" value="Cytochrome P450-Terp, domain 2"/>
    <property type="match status" value="1"/>
</dbReference>
<keyword evidence="2 3" id="KW-0808">Transferase</keyword>
<dbReference type="GO" id="GO:0005975">
    <property type="term" value="P:carbohydrate metabolic process"/>
    <property type="evidence" value="ECO:0007669"/>
    <property type="project" value="TreeGrafter"/>
</dbReference>
<evidence type="ECO:0000313" key="6">
    <source>
        <dbReference type="Proteomes" id="UP001301350"/>
    </source>
</evidence>
<evidence type="ECO:0000256" key="4">
    <source>
        <dbReference type="SAM" id="MobiDB-lite"/>
    </source>
</evidence>
<dbReference type="Proteomes" id="UP001301350">
    <property type="component" value="Unassembled WGS sequence"/>
</dbReference>
<name>A0AAV9IVH3_CYACA</name>
<dbReference type="Pfam" id="PF00285">
    <property type="entry name" value="Citrate_synt"/>
    <property type="match status" value="1"/>
</dbReference>
<evidence type="ECO:0000256" key="1">
    <source>
        <dbReference type="ARBA" id="ARBA00010566"/>
    </source>
</evidence>
<dbReference type="SUPFAM" id="SSF48256">
    <property type="entry name" value="Citrate synthase"/>
    <property type="match status" value="1"/>
</dbReference>
<dbReference type="PANTHER" id="PTHR11739:SF4">
    <property type="entry name" value="CITRATE SYNTHASE, PEROXISOMAL"/>
    <property type="match status" value="1"/>
</dbReference>
<sequence>MERYRLPGAYLQVRCSEAQVNKRVALYSNRAGDEAYTNDDEDRRSFVVCVPAAQCPLRVYDPQMYHTAVCASRVTFPDGVHGKLYYRGYDVEELVASAAGASFEEVAFLLINGELPDAAALAQWRELLLSHTFLHEDILAQLRTIRHDAHPMGSLISAVSALSTFHPEANPALRGASLYAESEEARNKQVYRLLGKVATIAACVWRAKIGRSFVPPCTVYGEGDNSERNAVSYVGNFLRMLDGFVPHAALVSIVERAWIVLADDGLNCATGALRHVASSGADPYVCVGTAMAAMYGERISGVGKAVIRMLEELHAHVQHARLPSAEAERDCIAAYVDARYKRPRRRLQGFGHVNYKQYDPRARVLKQLCLEACQLFEDPEPLLQRALQLEEVVLGDAWFAVRRVWPNVDLYLPLLLRLVGLPLEFYAVFVAVPRTAGWVAHWLEGLDDGDTRIYRPRQIYVGESEREYVGMEERVEVGGGGRTGVLPDSPSASGNRREMLAANRALSRMVRSVSVYQRRSTLAEQNEEDQPFCCQRHSRGRAAKAAPPAT</sequence>
<accession>A0AAV9IVH3</accession>
<protein>
    <recommendedName>
        <fullName evidence="3">Citrate synthase</fullName>
    </recommendedName>
</protein>
<comment type="caution">
    <text evidence="5">The sequence shown here is derived from an EMBL/GenBank/DDBJ whole genome shotgun (WGS) entry which is preliminary data.</text>
</comment>
<evidence type="ECO:0000256" key="3">
    <source>
        <dbReference type="RuleBase" id="RU000441"/>
    </source>
</evidence>
<keyword evidence="6" id="KW-1185">Reference proteome</keyword>
<organism evidence="5 6">
    <name type="scientific">Cyanidium caldarium</name>
    <name type="common">Red alga</name>
    <dbReference type="NCBI Taxonomy" id="2771"/>
    <lineage>
        <taxon>Eukaryota</taxon>
        <taxon>Rhodophyta</taxon>
        <taxon>Bangiophyceae</taxon>
        <taxon>Cyanidiales</taxon>
        <taxon>Cyanidiaceae</taxon>
        <taxon>Cyanidium</taxon>
    </lineage>
</organism>
<dbReference type="PRINTS" id="PR00143">
    <property type="entry name" value="CITRTSNTHASE"/>
</dbReference>
<dbReference type="GO" id="GO:0005759">
    <property type="term" value="C:mitochondrial matrix"/>
    <property type="evidence" value="ECO:0007669"/>
    <property type="project" value="TreeGrafter"/>
</dbReference>
<proteinExistence type="inferred from homology"/>
<dbReference type="GO" id="GO:0046912">
    <property type="term" value="F:acyltransferase activity, acyl groups converted into alkyl on transfer"/>
    <property type="evidence" value="ECO:0007669"/>
    <property type="project" value="InterPro"/>
</dbReference>
<dbReference type="EMBL" id="JANCYW010000007">
    <property type="protein sequence ID" value="KAK4536257.1"/>
    <property type="molecule type" value="Genomic_DNA"/>
</dbReference>
<evidence type="ECO:0000313" key="5">
    <source>
        <dbReference type="EMBL" id="KAK4536257.1"/>
    </source>
</evidence>
<dbReference type="InterPro" id="IPR016143">
    <property type="entry name" value="Citrate_synth-like_sm_a-sub"/>
</dbReference>
<dbReference type="GO" id="GO:0006099">
    <property type="term" value="P:tricarboxylic acid cycle"/>
    <property type="evidence" value="ECO:0007669"/>
    <property type="project" value="TreeGrafter"/>
</dbReference>
<feature type="region of interest" description="Disordered" evidence="4">
    <location>
        <begin position="522"/>
        <end position="550"/>
    </location>
</feature>
<reference evidence="5 6" key="1">
    <citation type="submission" date="2022-07" db="EMBL/GenBank/DDBJ databases">
        <title>Genome-wide signatures of adaptation to extreme environments.</title>
        <authorList>
            <person name="Cho C.H."/>
            <person name="Yoon H.S."/>
        </authorList>
    </citation>
    <scope>NUCLEOTIDE SEQUENCE [LARGE SCALE GENOMIC DNA]</scope>
    <source>
        <strain evidence="5 6">DBV 063 E5</strain>
    </source>
</reference>
<evidence type="ECO:0000256" key="2">
    <source>
        <dbReference type="ARBA" id="ARBA00022679"/>
    </source>
</evidence>
<dbReference type="InterPro" id="IPR036969">
    <property type="entry name" value="Citrate_synthase_sf"/>
</dbReference>
<dbReference type="AlphaFoldDB" id="A0AAV9IVH3"/>
<dbReference type="Gene3D" id="1.10.580.10">
    <property type="entry name" value="Citrate Synthase, domain 1"/>
    <property type="match status" value="1"/>
</dbReference>